<accession>A0ABY6J274</accession>
<reference evidence="2" key="1">
    <citation type="submission" date="2022-10" db="EMBL/GenBank/DDBJ databases">
        <title>Chitinophaga sp. nov., isolated from soil.</title>
        <authorList>
            <person name="Jeon C.O."/>
        </authorList>
    </citation>
    <scope>NUCLEOTIDE SEQUENCE</scope>
    <source>
        <strain evidence="2">R8</strain>
    </source>
</reference>
<dbReference type="Proteomes" id="UP001162741">
    <property type="component" value="Chromosome"/>
</dbReference>
<organism evidence="2 3">
    <name type="scientific">Chitinophaga horti</name>
    <dbReference type="NCBI Taxonomy" id="2920382"/>
    <lineage>
        <taxon>Bacteria</taxon>
        <taxon>Pseudomonadati</taxon>
        <taxon>Bacteroidota</taxon>
        <taxon>Chitinophagia</taxon>
        <taxon>Chitinophagales</taxon>
        <taxon>Chitinophagaceae</taxon>
        <taxon>Chitinophaga</taxon>
    </lineage>
</organism>
<feature type="chain" id="PRO_5046054557" description="T9SS C-terminal target domain-containing protein" evidence="1">
    <location>
        <begin position="23"/>
        <end position="463"/>
    </location>
</feature>
<sequence>MKKTTLMLFAAAALVSMGTACKKEHQAPEAGRRAVTAGPYTLCQDTVGKVTLTGVLTNRTLSSDTVYYLSGLVYVTGNITIEPGTFVRGLPGSAGNPGGGLIVTKSGFIDARGTETCPIIFTSAKHGTGANAPAPGDWAGVVILGEATHNKGNGSIIEGISSNPPADATYGGNNDADNSGYLHYVRIEYAGYELNTDNELNGLTLGAVGSGTSIHHVEVYKANDDAFEFFGGTVNASYLIAIDPLDDMFDFDNGYRGTIDYALGVSDPNRADKSQSNGIELDNHSTGDSLKPITRPVLNHFTIVGQPSAAAASITNGAPSSTGRYGRTAHLRRAGAFNISNSVFLGLNYGLSIDSVASVSTAKWGISQYWYTLGVSSLSNNAVHAYVLPYAQERNGAAYYAFTPAAGNTAYTTSNPNANILLLDPFGRFDLHDFEAVTGGAAQLKGAGAVPVGATWVDTWTIY</sequence>
<gene>
    <name evidence="2" type="ORF">MKQ68_01515</name>
</gene>
<keyword evidence="1" id="KW-0732">Signal</keyword>
<evidence type="ECO:0008006" key="4">
    <source>
        <dbReference type="Google" id="ProtNLM"/>
    </source>
</evidence>
<evidence type="ECO:0000256" key="1">
    <source>
        <dbReference type="SAM" id="SignalP"/>
    </source>
</evidence>
<proteinExistence type="predicted"/>
<dbReference type="RefSeq" id="WP_264281781.1">
    <property type="nucleotide sequence ID" value="NZ_CP107006.1"/>
</dbReference>
<name>A0ABY6J274_9BACT</name>
<evidence type="ECO:0000313" key="2">
    <source>
        <dbReference type="EMBL" id="UYQ93773.1"/>
    </source>
</evidence>
<dbReference type="PANTHER" id="PTHR41339">
    <property type="entry name" value="LIPL48"/>
    <property type="match status" value="1"/>
</dbReference>
<evidence type="ECO:0000313" key="3">
    <source>
        <dbReference type="Proteomes" id="UP001162741"/>
    </source>
</evidence>
<dbReference type="EMBL" id="CP107006">
    <property type="protein sequence ID" value="UYQ93773.1"/>
    <property type="molecule type" value="Genomic_DNA"/>
</dbReference>
<feature type="signal peptide" evidence="1">
    <location>
        <begin position="1"/>
        <end position="22"/>
    </location>
</feature>
<dbReference type="PROSITE" id="PS51257">
    <property type="entry name" value="PROKAR_LIPOPROTEIN"/>
    <property type="match status" value="1"/>
</dbReference>
<protein>
    <recommendedName>
        <fullName evidence="4">T9SS C-terminal target domain-containing protein</fullName>
    </recommendedName>
</protein>
<keyword evidence="3" id="KW-1185">Reference proteome</keyword>
<dbReference type="PANTHER" id="PTHR41339:SF1">
    <property type="entry name" value="SECRETED PROTEIN"/>
    <property type="match status" value="1"/>
</dbReference>